<dbReference type="AlphaFoldDB" id="A0AAN7LAG3"/>
<evidence type="ECO:0000256" key="4">
    <source>
        <dbReference type="ARBA" id="ARBA00022968"/>
    </source>
</evidence>
<feature type="compositionally biased region" description="Basic and acidic residues" evidence="7">
    <location>
        <begin position="438"/>
        <end position="450"/>
    </location>
</feature>
<dbReference type="EMBL" id="JAXIOK010000002">
    <property type="protein sequence ID" value="KAK4777546.1"/>
    <property type="molecule type" value="Genomic_DNA"/>
</dbReference>
<evidence type="ECO:0000256" key="6">
    <source>
        <dbReference type="ARBA" id="ARBA00023136"/>
    </source>
</evidence>
<evidence type="ECO:0000256" key="1">
    <source>
        <dbReference type="ARBA" id="ARBA00004167"/>
    </source>
</evidence>
<evidence type="ECO:0000313" key="11">
    <source>
        <dbReference type="EMBL" id="KAK4777546.1"/>
    </source>
</evidence>
<protein>
    <recommendedName>
        <fullName evidence="13">Trichome birefringence-like N-terminal domain-containing protein</fullName>
    </recommendedName>
</protein>
<reference evidence="11 12" key="1">
    <citation type="journal article" date="2023" name="Hortic Res">
        <title>Pangenome of water caltrop reveals structural variations and asymmetric subgenome divergence after allopolyploidization.</title>
        <authorList>
            <person name="Zhang X."/>
            <person name="Chen Y."/>
            <person name="Wang L."/>
            <person name="Yuan Y."/>
            <person name="Fang M."/>
            <person name="Shi L."/>
            <person name="Lu R."/>
            <person name="Comes H.P."/>
            <person name="Ma Y."/>
            <person name="Chen Y."/>
            <person name="Huang G."/>
            <person name="Zhou Y."/>
            <person name="Zheng Z."/>
            <person name="Qiu Y."/>
        </authorList>
    </citation>
    <scope>NUCLEOTIDE SEQUENCE [LARGE SCALE GENOMIC DNA]</scope>
    <source>
        <tissue evidence="11">Roots</tissue>
    </source>
</reference>
<dbReference type="GO" id="GO:0005794">
    <property type="term" value="C:Golgi apparatus"/>
    <property type="evidence" value="ECO:0007669"/>
    <property type="project" value="TreeGrafter"/>
</dbReference>
<dbReference type="Pfam" id="PF14416">
    <property type="entry name" value="PMR5N"/>
    <property type="match status" value="1"/>
</dbReference>
<organism evidence="11 12">
    <name type="scientific">Trapa incisa</name>
    <dbReference type="NCBI Taxonomy" id="236973"/>
    <lineage>
        <taxon>Eukaryota</taxon>
        <taxon>Viridiplantae</taxon>
        <taxon>Streptophyta</taxon>
        <taxon>Embryophyta</taxon>
        <taxon>Tracheophyta</taxon>
        <taxon>Spermatophyta</taxon>
        <taxon>Magnoliopsida</taxon>
        <taxon>eudicotyledons</taxon>
        <taxon>Gunneridae</taxon>
        <taxon>Pentapetalae</taxon>
        <taxon>rosids</taxon>
        <taxon>malvids</taxon>
        <taxon>Myrtales</taxon>
        <taxon>Lythraceae</taxon>
        <taxon>Trapa</taxon>
    </lineage>
</organism>
<evidence type="ECO:0008006" key="13">
    <source>
        <dbReference type="Google" id="ProtNLM"/>
    </source>
</evidence>
<dbReference type="InterPro" id="IPR026057">
    <property type="entry name" value="TBL_C"/>
</dbReference>
<dbReference type="Proteomes" id="UP001345219">
    <property type="component" value="Chromosome 14"/>
</dbReference>
<keyword evidence="4" id="KW-0735">Signal-anchor</keyword>
<dbReference type="InterPro" id="IPR025846">
    <property type="entry name" value="TBL_N"/>
</dbReference>
<keyword evidence="12" id="KW-1185">Reference proteome</keyword>
<evidence type="ECO:0000313" key="12">
    <source>
        <dbReference type="Proteomes" id="UP001345219"/>
    </source>
</evidence>
<keyword evidence="5 8" id="KW-1133">Transmembrane helix</keyword>
<feature type="transmembrane region" description="Helical" evidence="8">
    <location>
        <begin position="95"/>
        <end position="113"/>
    </location>
</feature>
<dbReference type="GO" id="GO:0016413">
    <property type="term" value="F:O-acetyltransferase activity"/>
    <property type="evidence" value="ECO:0007669"/>
    <property type="project" value="InterPro"/>
</dbReference>
<keyword evidence="6 8" id="KW-0472">Membrane</keyword>
<accession>A0AAN7LAG3</accession>
<dbReference type="InterPro" id="IPR029962">
    <property type="entry name" value="TBL"/>
</dbReference>
<dbReference type="GO" id="GO:0016020">
    <property type="term" value="C:membrane"/>
    <property type="evidence" value="ECO:0007669"/>
    <property type="project" value="UniProtKB-SubCell"/>
</dbReference>
<dbReference type="PANTHER" id="PTHR32285">
    <property type="entry name" value="PROTEIN TRICHOME BIREFRINGENCE-LIKE 9-RELATED"/>
    <property type="match status" value="1"/>
</dbReference>
<evidence type="ECO:0000256" key="8">
    <source>
        <dbReference type="SAM" id="Phobius"/>
    </source>
</evidence>
<comment type="caution">
    <text evidence="11">The sequence shown here is derived from an EMBL/GenBank/DDBJ whole genome shotgun (WGS) entry which is preliminary data.</text>
</comment>
<evidence type="ECO:0000256" key="7">
    <source>
        <dbReference type="SAM" id="MobiDB-lite"/>
    </source>
</evidence>
<feature type="domain" description="Trichome birefringence-like N-terminal" evidence="10">
    <location>
        <begin position="137"/>
        <end position="190"/>
    </location>
</feature>
<dbReference type="Pfam" id="PF13839">
    <property type="entry name" value="PC-Esterase"/>
    <property type="match status" value="1"/>
</dbReference>
<gene>
    <name evidence="11" type="ORF">SAY87_017733</name>
</gene>
<comment type="subcellular location">
    <subcellularLocation>
        <location evidence="1">Membrane</location>
        <topology evidence="1">Single-pass membrane protein</topology>
    </subcellularLocation>
</comment>
<feature type="region of interest" description="Disordered" evidence="7">
    <location>
        <begin position="438"/>
        <end position="457"/>
    </location>
</feature>
<comment type="similarity">
    <text evidence="2">Belongs to the PC-esterase family. TBL subfamily.</text>
</comment>
<evidence type="ECO:0000256" key="2">
    <source>
        <dbReference type="ARBA" id="ARBA00007727"/>
    </source>
</evidence>
<evidence type="ECO:0000256" key="5">
    <source>
        <dbReference type="ARBA" id="ARBA00022989"/>
    </source>
</evidence>
<keyword evidence="3 8" id="KW-0812">Transmembrane</keyword>
<evidence type="ECO:0000256" key="3">
    <source>
        <dbReference type="ARBA" id="ARBA00022692"/>
    </source>
</evidence>
<name>A0AAN7LAG3_9MYRT</name>
<sequence>MTNAVFTLLRFRLLDPSFLFAEVFYQNLPSTHSISLHHAISSEEEADSDPSIFYLPRLAPFFILMDPKAEPAVGPRLQSKSPSFLAFKIRREVNYFLWFVFLVASSAAILSLVSPLDPRSLLRFGLLSGQKPATSQPCDYSRGRWVQHDGEASMIYDESCPFLDPGFRCRFNGRTDLDYLKWRWQPHGCDLPRFNATELLERIRNGRIVFAGDSIGRNQWESLICMLSTAVSNKTSIYEVNGNPITKHKGYLSIRFEGYNATVEYYRTPFLVVTGRAPADSPSQVRIAIRVDELHWYSKKWAGADVLVFNAGHWWNPDKTTKMGCYFQEGTKINMTMGVMEAFRRSILTWRLWTAENLDPGRSRVFFRSYSPVHYSNGTWDEGGKCSGNTKPAAHYSTIDAESSACNGYVSKVIDEMYGGGGNNTTVRFLDITYLTEPRKDGHPSSHREPGTPPDAPEDCSHWCLPGVPDTWNHLMYAYLKSS</sequence>
<dbReference type="PANTHER" id="PTHR32285:SF53">
    <property type="entry name" value="PROTEIN TRICHOME BIREFRINGENCE-LIKE 9"/>
    <property type="match status" value="1"/>
</dbReference>
<feature type="domain" description="Trichome birefringence-like C-terminal" evidence="9">
    <location>
        <begin position="191"/>
        <end position="478"/>
    </location>
</feature>
<evidence type="ECO:0000259" key="9">
    <source>
        <dbReference type="Pfam" id="PF13839"/>
    </source>
</evidence>
<evidence type="ECO:0000259" key="10">
    <source>
        <dbReference type="Pfam" id="PF14416"/>
    </source>
</evidence>
<proteinExistence type="inferred from homology"/>